<dbReference type="PROSITE" id="PS50983">
    <property type="entry name" value="FE_B12_PBP"/>
    <property type="match status" value="1"/>
</dbReference>
<evidence type="ECO:0000256" key="2">
    <source>
        <dbReference type="ARBA" id="ARBA00008814"/>
    </source>
</evidence>
<dbReference type="Pfam" id="PF01497">
    <property type="entry name" value="Peripla_BP_2"/>
    <property type="match status" value="1"/>
</dbReference>
<feature type="domain" description="Fe/B12 periplasmic-binding" evidence="6">
    <location>
        <begin position="62"/>
        <end position="344"/>
    </location>
</feature>
<sequence length="344" mass="36973">MNRRLATRRMPLAAATAVALIATLTACGEGDTNTADAKKDEVGECQAPEPAGTFEYTDARDKTVTLDTVPTNVVAQSSVAAGLWDAGYQVDGVYGELGDDPGSVFQRGNVDLSKVEKIGSTYGEFDVDAYAKLQPDLLIDYSFGGVLWYVPSKQEKQIEKLAPIIGVNGQPKDIDEAIGLFTDLAAKLGADTTCNEELNAAKETYQEGLKKVGESAGDLKVLIASAAEDSLYIVNPTDLPETQTFEQAGVDLIEAPDPDTGNVFTQLSWEKASEFADADVILLDGRNTEDVKKKLETIDTWANLPAVQAGQVYTWYAGAPYSYQSYTKILDELADDLAKSQDLG</sequence>
<feature type="signal peptide" evidence="5">
    <location>
        <begin position="1"/>
        <end position="28"/>
    </location>
</feature>
<evidence type="ECO:0000256" key="5">
    <source>
        <dbReference type="SAM" id="SignalP"/>
    </source>
</evidence>
<keyword evidence="8" id="KW-1185">Reference proteome</keyword>
<feature type="chain" id="PRO_5047355611" evidence="5">
    <location>
        <begin position="29"/>
        <end position="344"/>
    </location>
</feature>
<dbReference type="PANTHER" id="PTHR30532:SF24">
    <property type="entry name" value="FERRIC ENTEROBACTIN-BINDING PERIPLASMIC PROTEIN FEPB"/>
    <property type="match status" value="1"/>
</dbReference>
<evidence type="ECO:0000313" key="8">
    <source>
        <dbReference type="Proteomes" id="UP001500842"/>
    </source>
</evidence>
<evidence type="ECO:0000256" key="4">
    <source>
        <dbReference type="ARBA" id="ARBA00022729"/>
    </source>
</evidence>
<dbReference type="InterPro" id="IPR002491">
    <property type="entry name" value="ABC_transptr_periplasmic_BD"/>
</dbReference>
<comment type="subcellular location">
    <subcellularLocation>
        <location evidence="1">Cell envelope</location>
    </subcellularLocation>
</comment>
<dbReference type="RefSeq" id="WP_344111373.1">
    <property type="nucleotide sequence ID" value="NZ_BAAAOR010000007.1"/>
</dbReference>
<dbReference type="Proteomes" id="UP001500842">
    <property type="component" value="Unassembled WGS sequence"/>
</dbReference>
<comment type="similarity">
    <text evidence="2">Belongs to the bacterial solute-binding protein 8 family.</text>
</comment>
<dbReference type="SUPFAM" id="SSF53807">
    <property type="entry name" value="Helical backbone' metal receptor"/>
    <property type="match status" value="1"/>
</dbReference>
<keyword evidence="4 5" id="KW-0732">Signal</keyword>
<dbReference type="PANTHER" id="PTHR30532">
    <property type="entry name" value="IRON III DICITRATE-BINDING PERIPLASMIC PROTEIN"/>
    <property type="match status" value="1"/>
</dbReference>
<comment type="caution">
    <text evidence="7">The sequence shown here is derived from an EMBL/GenBank/DDBJ whole genome shotgun (WGS) entry which is preliminary data.</text>
</comment>
<proteinExistence type="inferred from homology"/>
<keyword evidence="3" id="KW-0813">Transport</keyword>
<evidence type="ECO:0000259" key="6">
    <source>
        <dbReference type="PROSITE" id="PS50983"/>
    </source>
</evidence>
<evidence type="ECO:0000313" key="7">
    <source>
        <dbReference type="EMBL" id="GAA1508498.1"/>
    </source>
</evidence>
<gene>
    <name evidence="7" type="primary">desE</name>
    <name evidence="7" type="ORF">GCM10009788_10920</name>
</gene>
<accession>A0ABN2A043</accession>
<evidence type="ECO:0000256" key="3">
    <source>
        <dbReference type="ARBA" id="ARBA00022448"/>
    </source>
</evidence>
<reference evidence="7 8" key="1">
    <citation type="journal article" date="2019" name="Int. J. Syst. Evol. Microbiol.">
        <title>The Global Catalogue of Microorganisms (GCM) 10K type strain sequencing project: providing services to taxonomists for standard genome sequencing and annotation.</title>
        <authorList>
            <consortium name="The Broad Institute Genomics Platform"/>
            <consortium name="The Broad Institute Genome Sequencing Center for Infectious Disease"/>
            <person name="Wu L."/>
            <person name="Ma J."/>
        </authorList>
    </citation>
    <scope>NUCLEOTIDE SEQUENCE [LARGE SCALE GENOMIC DNA]</scope>
    <source>
        <strain evidence="7 8">JCM 14942</strain>
    </source>
</reference>
<dbReference type="EMBL" id="BAAAOR010000007">
    <property type="protein sequence ID" value="GAA1508498.1"/>
    <property type="molecule type" value="Genomic_DNA"/>
</dbReference>
<organism evidence="7 8">
    <name type="scientific">Nocardioides humi</name>
    <dbReference type="NCBI Taxonomy" id="449461"/>
    <lineage>
        <taxon>Bacteria</taxon>
        <taxon>Bacillati</taxon>
        <taxon>Actinomycetota</taxon>
        <taxon>Actinomycetes</taxon>
        <taxon>Propionibacteriales</taxon>
        <taxon>Nocardioidaceae</taxon>
        <taxon>Nocardioides</taxon>
    </lineage>
</organism>
<name>A0ABN2A043_9ACTN</name>
<dbReference type="InterPro" id="IPR051313">
    <property type="entry name" value="Bact_iron-sidero_bind"/>
</dbReference>
<dbReference type="Gene3D" id="3.40.50.1980">
    <property type="entry name" value="Nitrogenase molybdenum iron protein domain"/>
    <property type="match status" value="2"/>
</dbReference>
<dbReference type="PROSITE" id="PS51257">
    <property type="entry name" value="PROKAR_LIPOPROTEIN"/>
    <property type="match status" value="1"/>
</dbReference>
<evidence type="ECO:0000256" key="1">
    <source>
        <dbReference type="ARBA" id="ARBA00004196"/>
    </source>
</evidence>
<protein>
    <submittedName>
        <fullName evidence="7">Siderophore-binding protein DesE</fullName>
    </submittedName>
</protein>